<dbReference type="OrthoDB" id="8356369at2759"/>
<protein>
    <submittedName>
        <fullName evidence="2">Uncharacterized protein</fullName>
    </submittedName>
</protein>
<dbReference type="EMBL" id="BGPR01004036">
    <property type="protein sequence ID" value="GBM95160.1"/>
    <property type="molecule type" value="Genomic_DNA"/>
</dbReference>
<reference evidence="2 3" key="1">
    <citation type="journal article" date="2019" name="Sci. Rep.">
        <title>Orb-weaving spider Araneus ventricosus genome elucidates the spidroin gene catalogue.</title>
        <authorList>
            <person name="Kono N."/>
            <person name="Nakamura H."/>
            <person name="Ohtoshi R."/>
            <person name="Moran D.A.P."/>
            <person name="Shinohara A."/>
            <person name="Yoshida Y."/>
            <person name="Fujiwara M."/>
            <person name="Mori M."/>
            <person name="Tomita M."/>
            <person name="Arakawa K."/>
        </authorList>
    </citation>
    <scope>NUCLEOTIDE SEQUENCE [LARGE SCALE GENOMIC DNA]</scope>
</reference>
<proteinExistence type="predicted"/>
<sequence length="69" mass="7411">MCLQKKKSSGLRSVDGGEQATSDPSCGICCIQEVPDRAGKVCWGSIVHRLHVSLDGERNSLQQINGMVP</sequence>
<feature type="non-terminal residue" evidence="2">
    <location>
        <position position="69"/>
    </location>
</feature>
<name>A0A4Y2JYI8_ARAVE</name>
<dbReference type="Proteomes" id="UP000499080">
    <property type="component" value="Unassembled WGS sequence"/>
</dbReference>
<evidence type="ECO:0000256" key="1">
    <source>
        <dbReference type="SAM" id="MobiDB-lite"/>
    </source>
</evidence>
<evidence type="ECO:0000313" key="2">
    <source>
        <dbReference type="EMBL" id="GBM95160.1"/>
    </source>
</evidence>
<gene>
    <name evidence="2" type="ORF">AVEN_128546_1</name>
</gene>
<keyword evidence="3" id="KW-1185">Reference proteome</keyword>
<accession>A0A4Y2JYI8</accession>
<organism evidence="2 3">
    <name type="scientific">Araneus ventricosus</name>
    <name type="common">Orbweaver spider</name>
    <name type="synonym">Epeira ventricosa</name>
    <dbReference type="NCBI Taxonomy" id="182803"/>
    <lineage>
        <taxon>Eukaryota</taxon>
        <taxon>Metazoa</taxon>
        <taxon>Ecdysozoa</taxon>
        <taxon>Arthropoda</taxon>
        <taxon>Chelicerata</taxon>
        <taxon>Arachnida</taxon>
        <taxon>Araneae</taxon>
        <taxon>Araneomorphae</taxon>
        <taxon>Entelegynae</taxon>
        <taxon>Araneoidea</taxon>
        <taxon>Araneidae</taxon>
        <taxon>Araneus</taxon>
    </lineage>
</organism>
<dbReference type="AlphaFoldDB" id="A0A4Y2JYI8"/>
<feature type="region of interest" description="Disordered" evidence="1">
    <location>
        <begin position="1"/>
        <end position="24"/>
    </location>
</feature>
<comment type="caution">
    <text evidence="2">The sequence shown here is derived from an EMBL/GenBank/DDBJ whole genome shotgun (WGS) entry which is preliminary data.</text>
</comment>
<evidence type="ECO:0000313" key="3">
    <source>
        <dbReference type="Proteomes" id="UP000499080"/>
    </source>
</evidence>